<dbReference type="InterPro" id="IPR036291">
    <property type="entry name" value="NAD(P)-bd_dom_sf"/>
</dbReference>
<dbReference type="AlphaFoldDB" id="A0A8H9IMW9"/>
<reference evidence="5" key="1">
    <citation type="journal article" date="2014" name="Int. J. Syst. Evol. Microbiol.">
        <title>Complete genome sequence of Corynebacterium casei LMG S-19264T (=DSM 44701T), isolated from a smear-ripened cheese.</title>
        <authorList>
            <consortium name="US DOE Joint Genome Institute (JGI-PGF)"/>
            <person name="Walter F."/>
            <person name="Albersmeier A."/>
            <person name="Kalinowski J."/>
            <person name="Ruckert C."/>
        </authorList>
    </citation>
    <scope>NUCLEOTIDE SEQUENCE</scope>
    <source>
        <strain evidence="5">CGMCC 4.7679</strain>
    </source>
</reference>
<dbReference type="PRINTS" id="PR00081">
    <property type="entry name" value="GDHRDH"/>
</dbReference>
<evidence type="ECO:0000256" key="1">
    <source>
        <dbReference type="ARBA" id="ARBA00006484"/>
    </source>
</evidence>
<dbReference type="InterPro" id="IPR020904">
    <property type="entry name" value="Sc_DH/Rdtase_CS"/>
</dbReference>
<comment type="caution">
    <text evidence="5">The sequence shown here is derived from an EMBL/GenBank/DDBJ whole genome shotgun (WGS) entry which is preliminary data.</text>
</comment>
<dbReference type="PROSITE" id="PS00061">
    <property type="entry name" value="ADH_SHORT"/>
    <property type="match status" value="1"/>
</dbReference>
<reference evidence="5" key="2">
    <citation type="submission" date="2020-09" db="EMBL/GenBank/DDBJ databases">
        <authorList>
            <person name="Sun Q."/>
            <person name="Zhou Y."/>
        </authorList>
    </citation>
    <scope>NUCLEOTIDE SEQUENCE</scope>
    <source>
        <strain evidence="5">CGMCC 4.7679</strain>
    </source>
</reference>
<evidence type="ECO:0000313" key="6">
    <source>
        <dbReference type="Proteomes" id="UP000658656"/>
    </source>
</evidence>
<dbReference type="Gene3D" id="3.40.50.720">
    <property type="entry name" value="NAD(P)-binding Rossmann-like Domain"/>
    <property type="match status" value="1"/>
</dbReference>
<sequence length="269" mass="28773">MYADSDFKVAVITGAGSGIGRSLAKRFATAGMHVVIADIQEKGLRETQDLIGADRCTIKVTNVADEDAVVSLADFVWSEFGQVDVVCNNAGTLGPMGDPLWEIPLAEWTRVLSVNFLGVVHGIRAFVPRLLAAGRRAHIVNTASMGGFTVSPVVPQYNASKHAVVALTEALRLQLAARQSSISVTMVCPGPVETNIVASQQAQTGADGDQADWGARAIGTPTTHLSPDVVAEKVFHAIQNNSFYVFTNPGSRQRIEERVSHIMESFEPC</sequence>
<proteinExistence type="inferred from homology"/>
<keyword evidence="2" id="KW-0521">NADP</keyword>
<dbReference type="Pfam" id="PF00106">
    <property type="entry name" value="adh_short"/>
    <property type="match status" value="1"/>
</dbReference>
<keyword evidence="3" id="KW-0560">Oxidoreductase</keyword>
<dbReference type="FunFam" id="3.40.50.720:FF:000084">
    <property type="entry name" value="Short-chain dehydrogenase reductase"/>
    <property type="match status" value="1"/>
</dbReference>
<keyword evidence="6" id="KW-1185">Reference proteome</keyword>
<organism evidence="5 6">
    <name type="scientific">Amycolatopsis bartoniae</name>
    <dbReference type="NCBI Taxonomy" id="941986"/>
    <lineage>
        <taxon>Bacteria</taxon>
        <taxon>Bacillati</taxon>
        <taxon>Actinomycetota</taxon>
        <taxon>Actinomycetes</taxon>
        <taxon>Pseudonocardiales</taxon>
        <taxon>Pseudonocardiaceae</taxon>
        <taxon>Amycolatopsis</taxon>
    </lineage>
</organism>
<accession>A0A8H9IMW9</accession>
<evidence type="ECO:0000256" key="2">
    <source>
        <dbReference type="ARBA" id="ARBA00022857"/>
    </source>
</evidence>
<dbReference type="EMBL" id="BNAV01000001">
    <property type="protein sequence ID" value="GHF36413.1"/>
    <property type="molecule type" value="Genomic_DNA"/>
</dbReference>
<dbReference type="GO" id="GO:0016491">
    <property type="term" value="F:oxidoreductase activity"/>
    <property type="evidence" value="ECO:0007669"/>
    <property type="project" value="UniProtKB-KW"/>
</dbReference>
<dbReference type="PRINTS" id="PR00080">
    <property type="entry name" value="SDRFAMILY"/>
</dbReference>
<evidence type="ECO:0000256" key="4">
    <source>
        <dbReference type="RuleBase" id="RU000363"/>
    </source>
</evidence>
<gene>
    <name evidence="5" type="ORF">GCM10017566_06890</name>
</gene>
<dbReference type="RefSeq" id="WP_183176995.1">
    <property type="nucleotide sequence ID" value="NZ_BNAV01000001.1"/>
</dbReference>
<name>A0A8H9IMW9_9PSEU</name>
<protein>
    <submittedName>
        <fullName evidence="5">Oxidoreductase</fullName>
    </submittedName>
</protein>
<dbReference type="SUPFAM" id="SSF51735">
    <property type="entry name" value="NAD(P)-binding Rossmann-fold domains"/>
    <property type="match status" value="1"/>
</dbReference>
<dbReference type="InterPro" id="IPR002347">
    <property type="entry name" value="SDR_fam"/>
</dbReference>
<evidence type="ECO:0000313" key="5">
    <source>
        <dbReference type="EMBL" id="GHF36413.1"/>
    </source>
</evidence>
<dbReference type="PANTHER" id="PTHR43391">
    <property type="entry name" value="RETINOL DEHYDROGENASE-RELATED"/>
    <property type="match status" value="1"/>
</dbReference>
<comment type="similarity">
    <text evidence="1 4">Belongs to the short-chain dehydrogenases/reductases (SDR) family.</text>
</comment>
<dbReference type="PANTHER" id="PTHR43391:SF14">
    <property type="entry name" value="DEHYDROGENASE_REDUCTASE SDR FAMILY PROTEIN 7-LIKE"/>
    <property type="match status" value="1"/>
</dbReference>
<evidence type="ECO:0000256" key="3">
    <source>
        <dbReference type="ARBA" id="ARBA00023002"/>
    </source>
</evidence>
<dbReference type="CDD" id="cd05233">
    <property type="entry name" value="SDR_c"/>
    <property type="match status" value="1"/>
</dbReference>
<dbReference type="Proteomes" id="UP000658656">
    <property type="component" value="Unassembled WGS sequence"/>
</dbReference>